<comment type="similarity">
    <text evidence="1">Belongs to the short-chain dehydrogenases/reductases (SDR) family.</text>
</comment>
<evidence type="ECO:0000256" key="2">
    <source>
        <dbReference type="ARBA" id="ARBA00023002"/>
    </source>
</evidence>
<dbReference type="NCBIfam" id="NF005489">
    <property type="entry name" value="PRK07102.1"/>
    <property type="match status" value="1"/>
</dbReference>
<evidence type="ECO:0000256" key="1">
    <source>
        <dbReference type="ARBA" id="ARBA00006484"/>
    </source>
</evidence>
<dbReference type="RefSeq" id="WP_052882706.1">
    <property type="nucleotide sequence ID" value="NZ_CP010904.1"/>
</dbReference>
<dbReference type="AlphaFoldDB" id="A0A0G3EL45"/>
<dbReference type="PANTHER" id="PTHR44196">
    <property type="entry name" value="DEHYDROGENASE/REDUCTASE SDR FAMILY MEMBER 7B"/>
    <property type="match status" value="1"/>
</dbReference>
<evidence type="ECO:0000313" key="4">
    <source>
        <dbReference type="Proteomes" id="UP000035268"/>
    </source>
</evidence>
<accession>A0A0G3EL45</accession>
<dbReference type="InterPro" id="IPR036291">
    <property type="entry name" value="NAD(P)-bd_dom_sf"/>
</dbReference>
<reference evidence="3 4" key="2">
    <citation type="journal article" date="2016" name="ISME J.">
        <title>Characterization of the first cultured representative of Verrucomicrobia subdivision 5 indicates the proposal of a novel phylum.</title>
        <authorList>
            <person name="Spring S."/>
            <person name="Bunk B."/>
            <person name="Sproer C."/>
            <person name="Schumann P."/>
            <person name="Rohde M."/>
            <person name="Tindall B.J."/>
            <person name="Klenk H.P."/>
        </authorList>
    </citation>
    <scope>NUCLEOTIDE SEQUENCE [LARGE SCALE GENOMIC DNA]</scope>
    <source>
        <strain evidence="3 4">L21-Fru-AB</strain>
    </source>
</reference>
<reference evidence="4" key="1">
    <citation type="submission" date="2015-02" db="EMBL/GenBank/DDBJ databases">
        <title>Description and complete genome sequence of the first cultured representative of the subdivision 5 of the Verrucomicrobia phylum.</title>
        <authorList>
            <person name="Spring S."/>
            <person name="Bunk B."/>
            <person name="Sproer C."/>
            <person name="Klenk H.-P."/>
        </authorList>
    </citation>
    <scope>NUCLEOTIDE SEQUENCE [LARGE SCALE GENOMIC DNA]</scope>
    <source>
        <strain evidence="4">L21-Fru-AB</strain>
    </source>
</reference>
<dbReference type="EC" id="1.-.-.-" evidence="3"/>
<sequence length="243" mass="26149">MKNVLILGATSDIARALARACAGRGCRLMLAARDPARLEDDVKDLRIRSGAEVDAVQFDALDREAHPEWYAALPVAPDTAVCVFGCLGDEDAAENDPAEAHRIVDTNYAGAVSVLDRAAASMKEAGTGAIVGISSVAGDRGRGSNAHYGSAKAGFSAYLSGLRNRLFPAGVRVLTVKPGYVRTRMTAGMDLPDALTADPDDVADAVLKALDGRRDVIYVKWIWRWIMLVIRMIPEPVFKRLRL</sequence>
<dbReference type="GO" id="GO:0016020">
    <property type="term" value="C:membrane"/>
    <property type="evidence" value="ECO:0007669"/>
    <property type="project" value="TreeGrafter"/>
</dbReference>
<evidence type="ECO:0000313" key="3">
    <source>
        <dbReference type="EMBL" id="AKJ65485.1"/>
    </source>
</evidence>
<dbReference type="Proteomes" id="UP000035268">
    <property type="component" value="Chromosome"/>
</dbReference>
<dbReference type="Pfam" id="PF00106">
    <property type="entry name" value="adh_short"/>
    <property type="match status" value="1"/>
</dbReference>
<dbReference type="KEGG" id="vbl:L21SP4_02258"/>
<dbReference type="Gene3D" id="3.40.50.720">
    <property type="entry name" value="NAD(P)-binding Rossmann-like Domain"/>
    <property type="match status" value="1"/>
</dbReference>
<dbReference type="GO" id="GO:0016491">
    <property type="term" value="F:oxidoreductase activity"/>
    <property type="evidence" value="ECO:0007669"/>
    <property type="project" value="UniProtKB-KW"/>
</dbReference>
<dbReference type="InterPro" id="IPR002347">
    <property type="entry name" value="SDR_fam"/>
</dbReference>
<dbReference type="OrthoDB" id="9808814at2"/>
<name>A0A0G3EL45_9BACT</name>
<dbReference type="PRINTS" id="PR00081">
    <property type="entry name" value="GDHRDH"/>
</dbReference>
<dbReference type="EMBL" id="CP010904">
    <property type="protein sequence ID" value="AKJ65485.1"/>
    <property type="molecule type" value="Genomic_DNA"/>
</dbReference>
<keyword evidence="4" id="KW-1185">Reference proteome</keyword>
<dbReference type="SUPFAM" id="SSF51735">
    <property type="entry name" value="NAD(P)-binding Rossmann-fold domains"/>
    <property type="match status" value="1"/>
</dbReference>
<protein>
    <submittedName>
        <fullName evidence="3">Putative oxidoreductase</fullName>
        <ecNumber evidence="3">1.-.-.-</ecNumber>
    </submittedName>
</protein>
<gene>
    <name evidence="3" type="ORF">L21SP4_02258</name>
</gene>
<dbReference type="PANTHER" id="PTHR44196:SF1">
    <property type="entry name" value="DEHYDROGENASE_REDUCTASE SDR FAMILY MEMBER 7B"/>
    <property type="match status" value="1"/>
</dbReference>
<proteinExistence type="inferred from homology"/>
<keyword evidence="2 3" id="KW-0560">Oxidoreductase</keyword>
<dbReference type="STRING" id="1307763.L21SP4_02258"/>
<organism evidence="3 4">
    <name type="scientific">Kiritimatiella glycovorans</name>
    <dbReference type="NCBI Taxonomy" id="1307763"/>
    <lineage>
        <taxon>Bacteria</taxon>
        <taxon>Pseudomonadati</taxon>
        <taxon>Kiritimatiellota</taxon>
        <taxon>Kiritimatiellia</taxon>
        <taxon>Kiritimatiellales</taxon>
        <taxon>Kiritimatiellaceae</taxon>
        <taxon>Kiritimatiella</taxon>
    </lineage>
</organism>
<dbReference type="PATRIC" id="fig|1609981.3.peg.2350"/>